<keyword evidence="5" id="KW-1185">Reference proteome</keyword>
<dbReference type="Pfam" id="PF18911">
    <property type="entry name" value="PKD_4"/>
    <property type="match status" value="1"/>
</dbReference>
<protein>
    <submittedName>
        <fullName evidence="4">PHB depolymerase family esterase</fullName>
    </submittedName>
</protein>
<dbReference type="EMBL" id="JBHTAX010000005">
    <property type="protein sequence ID" value="MFC7192622.1"/>
    <property type="molecule type" value="Genomic_DNA"/>
</dbReference>
<evidence type="ECO:0000313" key="5">
    <source>
        <dbReference type="Proteomes" id="UP001596417"/>
    </source>
</evidence>
<dbReference type="InterPro" id="IPR000601">
    <property type="entry name" value="PKD_dom"/>
</dbReference>
<name>A0ABD5YUL7_9EURY</name>
<dbReference type="Gene3D" id="3.40.50.1820">
    <property type="entry name" value="alpha/beta hydrolase"/>
    <property type="match status" value="1"/>
</dbReference>
<dbReference type="Pfam" id="PF10503">
    <property type="entry name" value="Esterase_PHB"/>
    <property type="match status" value="1"/>
</dbReference>
<keyword evidence="1" id="KW-0732">Signal</keyword>
<accession>A0ABD5YUL7</accession>
<comment type="caution">
    <text evidence="4">The sequence shown here is derived from an EMBL/GenBank/DDBJ whole genome shotgun (WGS) entry which is preliminary data.</text>
</comment>
<dbReference type="CDD" id="cd00146">
    <property type="entry name" value="PKD"/>
    <property type="match status" value="1"/>
</dbReference>
<evidence type="ECO:0000259" key="3">
    <source>
        <dbReference type="PROSITE" id="PS50093"/>
    </source>
</evidence>
<evidence type="ECO:0000256" key="2">
    <source>
        <dbReference type="ARBA" id="ARBA00022801"/>
    </source>
</evidence>
<dbReference type="NCBIfam" id="TIGR01840">
    <property type="entry name" value="esterase_phb"/>
    <property type="match status" value="1"/>
</dbReference>
<dbReference type="InterPro" id="IPR029058">
    <property type="entry name" value="AB_hydrolase_fold"/>
</dbReference>
<dbReference type="PANTHER" id="PTHR43037:SF1">
    <property type="entry name" value="BLL1128 PROTEIN"/>
    <property type="match status" value="1"/>
</dbReference>
<dbReference type="InterPro" id="IPR050955">
    <property type="entry name" value="Plant_Biomass_Hydrol_Est"/>
</dbReference>
<feature type="domain" description="PKD" evidence="3">
    <location>
        <begin position="333"/>
        <end position="419"/>
    </location>
</feature>
<dbReference type="AlphaFoldDB" id="A0ABD5YUL7"/>
<dbReference type="InterPro" id="IPR035986">
    <property type="entry name" value="PKD_dom_sf"/>
</dbReference>
<dbReference type="InterPro" id="IPR010126">
    <property type="entry name" value="Esterase_phb"/>
</dbReference>
<dbReference type="SUPFAM" id="SSF49299">
    <property type="entry name" value="PKD domain"/>
    <property type="match status" value="1"/>
</dbReference>
<sequence length="478" mass="50346">MLRLIGAGVGGVVGLSGAESVRGAEGSYTSHSHGGLTYTKFVPDSVGDTESVPLLVMLHGCTQTADDFKNGTQMNEVAAEHEFIVIYPEQSTSRNYNRCWQWFNDANTLRGQGEVAIIAGMVDAVKSDHTIDESQIFVAGLSAGGAMAPNLAVEYGDVFSGVGIHSGLEYDVVENSTDGTIAMTQCNGKDPQLAGTEAYEHLEGIGSTEPLPTIVFHGADDTTVYPCNGEQAVEQAIQTNDLLDNGSDDGSVDITPENESTDCSNPHCADILSYGDGDGNTMVEHWIVSGMDHAWSGGDTSGSYTDPDGPDASRVMWEFLSNGSGNTPGNDAPIAVATADQTTVSPGNSVSFDASESSDSDGTVEQFSWDFDDGESATGKTVSHSFDTTGEKAVVLTVTDDAGATDTDTVSVTVSSNGYEGYCGVDSNYDHVQAGRAYSQQGYVYATGSDEYMGLNNTYETTRLKETSADYFEIVSSC</sequence>
<keyword evidence="2" id="KW-0378">Hydrolase</keyword>
<gene>
    <name evidence="4" type="ORF">ACFQL7_24305</name>
</gene>
<dbReference type="SMART" id="SM00089">
    <property type="entry name" value="PKD"/>
    <property type="match status" value="1"/>
</dbReference>
<proteinExistence type="predicted"/>
<evidence type="ECO:0000256" key="1">
    <source>
        <dbReference type="ARBA" id="ARBA00022729"/>
    </source>
</evidence>
<dbReference type="Gene3D" id="2.60.40.10">
    <property type="entry name" value="Immunoglobulins"/>
    <property type="match status" value="1"/>
</dbReference>
<dbReference type="InterPro" id="IPR013783">
    <property type="entry name" value="Ig-like_fold"/>
</dbReference>
<dbReference type="GO" id="GO:0016787">
    <property type="term" value="F:hydrolase activity"/>
    <property type="evidence" value="ECO:0007669"/>
    <property type="project" value="UniProtKB-KW"/>
</dbReference>
<dbReference type="Proteomes" id="UP001596417">
    <property type="component" value="Unassembled WGS sequence"/>
</dbReference>
<dbReference type="PANTHER" id="PTHR43037">
    <property type="entry name" value="UNNAMED PRODUCT-RELATED"/>
    <property type="match status" value="1"/>
</dbReference>
<evidence type="ECO:0000313" key="4">
    <source>
        <dbReference type="EMBL" id="MFC7192622.1"/>
    </source>
</evidence>
<dbReference type="RefSeq" id="WP_390207988.1">
    <property type="nucleotide sequence ID" value="NZ_JBHSZC010000004.1"/>
</dbReference>
<organism evidence="4 5">
    <name type="scientific">Halocatena marina</name>
    <dbReference type="NCBI Taxonomy" id="2934937"/>
    <lineage>
        <taxon>Archaea</taxon>
        <taxon>Methanobacteriati</taxon>
        <taxon>Methanobacteriota</taxon>
        <taxon>Stenosarchaea group</taxon>
        <taxon>Halobacteria</taxon>
        <taxon>Halobacteriales</taxon>
        <taxon>Natronomonadaceae</taxon>
        <taxon>Halocatena</taxon>
    </lineage>
</organism>
<reference evidence="4 5" key="1">
    <citation type="journal article" date="2019" name="Int. J. Syst. Evol. Microbiol.">
        <title>The Global Catalogue of Microorganisms (GCM) 10K type strain sequencing project: providing services to taxonomists for standard genome sequencing and annotation.</title>
        <authorList>
            <consortium name="The Broad Institute Genomics Platform"/>
            <consortium name="The Broad Institute Genome Sequencing Center for Infectious Disease"/>
            <person name="Wu L."/>
            <person name="Ma J."/>
        </authorList>
    </citation>
    <scope>NUCLEOTIDE SEQUENCE [LARGE SCALE GENOMIC DNA]</scope>
    <source>
        <strain evidence="4 5">RDMS1</strain>
    </source>
</reference>
<dbReference type="PROSITE" id="PS50093">
    <property type="entry name" value="PKD"/>
    <property type="match status" value="1"/>
</dbReference>
<dbReference type="InterPro" id="IPR022409">
    <property type="entry name" value="PKD/Chitinase_dom"/>
</dbReference>
<dbReference type="SUPFAM" id="SSF53474">
    <property type="entry name" value="alpha/beta-Hydrolases"/>
    <property type="match status" value="1"/>
</dbReference>